<reference evidence="1" key="1">
    <citation type="submission" date="2023-04" db="EMBL/GenBank/DDBJ databases">
        <title>Ambrosiozyma monospora NBRC 1965.</title>
        <authorList>
            <person name="Ichikawa N."/>
            <person name="Sato H."/>
            <person name="Tonouchi N."/>
        </authorList>
    </citation>
    <scope>NUCLEOTIDE SEQUENCE</scope>
    <source>
        <strain evidence="1">NBRC 1965</strain>
    </source>
</reference>
<dbReference type="EMBL" id="BSXU01000001">
    <property type="protein sequence ID" value="GMG18827.1"/>
    <property type="molecule type" value="Genomic_DNA"/>
</dbReference>
<name>A0A9W7DBU8_AMBMO</name>
<evidence type="ECO:0000313" key="1">
    <source>
        <dbReference type="EMBL" id="GMG18827.1"/>
    </source>
</evidence>
<evidence type="ECO:0000313" key="2">
    <source>
        <dbReference type="Proteomes" id="UP001165063"/>
    </source>
</evidence>
<gene>
    <name evidence="1" type="ORF">Amon01_000000600</name>
</gene>
<dbReference type="AlphaFoldDB" id="A0A9W7DBU8"/>
<accession>A0A9W7DBU8</accession>
<sequence>MLVPISLIFYDRLPFESIIDFRNVEDIVAKDSHSRNIIKGGSLITHHERSTSRTQESIEGVTNAVDHFPLSGDFLSAVFGSKNIVIFYRRNYVGFRLTNVVISNENNSFDYRSKDNNNVKVIYGNDNNNNNNNNSNNNIAMNYLASHKLFTGYGFSKDGQSHRPSPMFVERITPPSLSPPLFAWFYCVEFQLSTSIPIPIPMLISLVAYFSSGGLDFRVSH</sequence>
<dbReference type="Proteomes" id="UP001165063">
    <property type="component" value="Unassembled WGS sequence"/>
</dbReference>
<proteinExistence type="predicted"/>
<organism evidence="1 2">
    <name type="scientific">Ambrosiozyma monospora</name>
    <name type="common">Yeast</name>
    <name type="synonym">Endomycopsis monosporus</name>
    <dbReference type="NCBI Taxonomy" id="43982"/>
    <lineage>
        <taxon>Eukaryota</taxon>
        <taxon>Fungi</taxon>
        <taxon>Dikarya</taxon>
        <taxon>Ascomycota</taxon>
        <taxon>Saccharomycotina</taxon>
        <taxon>Pichiomycetes</taxon>
        <taxon>Pichiales</taxon>
        <taxon>Pichiaceae</taxon>
        <taxon>Ambrosiozyma</taxon>
    </lineage>
</organism>
<protein>
    <submittedName>
        <fullName evidence="1">Unnamed protein product</fullName>
    </submittedName>
</protein>
<comment type="caution">
    <text evidence="1">The sequence shown here is derived from an EMBL/GenBank/DDBJ whole genome shotgun (WGS) entry which is preliminary data.</text>
</comment>
<keyword evidence="2" id="KW-1185">Reference proteome</keyword>